<dbReference type="GO" id="GO:0017111">
    <property type="term" value="F:ribonucleoside triphosphate phosphatase activity"/>
    <property type="evidence" value="ECO:0007669"/>
    <property type="project" value="InterPro"/>
</dbReference>
<evidence type="ECO:0000256" key="1">
    <source>
        <dbReference type="ARBA" id="ARBA00001946"/>
    </source>
</evidence>
<dbReference type="InterPro" id="IPR029001">
    <property type="entry name" value="ITPase-like_fam"/>
</dbReference>
<evidence type="ECO:0000313" key="18">
    <source>
        <dbReference type="EMBL" id="KAA6315794.1"/>
    </source>
</evidence>
<dbReference type="EC" id="3.6.1.66" evidence="11"/>
<keyword evidence="7" id="KW-0460">Magnesium</keyword>
<evidence type="ECO:0000256" key="14">
    <source>
        <dbReference type="ARBA" id="ARBA00078805"/>
    </source>
</evidence>
<comment type="similarity">
    <text evidence="2">Belongs to the HAM1 NTPase family.</text>
</comment>
<dbReference type="GO" id="GO:0009146">
    <property type="term" value="P:purine nucleoside triphosphate catabolic process"/>
    <property type="evidence" value="ECO:0007669"/>
    <property type="project" value="UniProtKB-ARBA"/>
</dbReference>
<keyword evidence="5" id="KW-0547">Nucleotide-binding</keyword>
<comment type="subunit">
    <text evidence="3">Homodimer.</text>
</comment>
<dbReference type="Pfam" id="PF01725">
    <property type="entry name" value="Ham1p_like"/>
    <property type="match status" value="1"/>
</dbReference>
<dbReference type="NCBIfam" id="NF011398">
    <property type="entry name" value="PRK14823.1"/>
    <property type="match status" value="1"/>
</dbReference>
<evidence type="ECO:0000256" key="12">
    <source>
        <dbReference type="ARBA" id="ARBA00071289"/>
    </source>
</evidence>
<comment type="caution">
    <text evidence="18">The sequence shown here is derived from an EMBL/GenBank/DDBJ whole genome shotgun (WGS) entry which is preliminary data.</text>
</comment>
<evidence type="ECO:0000256" key="11">
    <source>
        <dbReference type="ARBA" id="ARBA00066468"/>
    </source>
</evidence>
<evidence type="ECO:0000256" key="2">
    <source>
        <dbReference type="ARBA" id="ARBA00008023"/>
    </source>
</evidence>
<proteinExistence type="inferred from homology"/>
<dbReference type="HAMAP" id="MF_01405">
    <property type="entry name" value="Non_canon_purine_NTPase"/>
    <property type="match status" value="1"/>
</dbReference>
<evidence type="ECO:0000256" key="6">
    <source>
        <dbReference type="ARBA" id="ARBA00022801"/>
    </source>
</evidence>
<evidence type="ECO:0000256" key="3">
    <source>
        <dbReference type="ARBA" id="ARBA00011738"/>
    </source>
</evidence>
<dbReference type="FunFam" id="3.90.950.10:FF:000001">
    <property type="entry name" value="dITP/XTP pyrophosphatase"/>
    <property type="match status" value="1"/>
</dbReference>
<comment type="catalytic activity">
    <reaction evidence="10">
        <text>XTP + H2O = XMP + diphosphate + H(+)</text>
        <dbReference type="Rhea" id="RHEA:28610"/>
        <dbReference type="ChEBI" id="CHEBI:15377"/>
        <dbReference type="ChEBI" id="CHEBI:15378"/>
        <dbReference type="ChEBI" id="CHEBI:33019"/>
        <dbReference type="ChEBI" id="CHEBI:57464"/>
        <dbReference type="ChEBI" id="CHEBI:61314"/>
        <dbReference type="EC" id="3.6.1.66"/>
    </reaction>
</comment>
<evidence type="ECO:0000256" key="7">
    <source>
        <dbReference type="ARBA" id="ARBA00022842"/>
    </source>
</evidence>
<dbReference type="EMBL" id="SNRY01005117">
    <property type="protein sequence ID" value="KAA6315794.1"/>
    <property type="molecule type" value="Genomic_DNA"/>
</dbReference>
<feature type="coiled-coil region" evidence="17">
    <location>
        <begin position="93"/>
        <end position="120"/>
    </location>
</feature>
<name>A0A5J4Q4H1_9ZZZZ</name>
<dbReference type="GO" id="GO:0036222">
    <property type="term" value="F:XTP diphosphatase activity"/>
    <property type="evidence" value="ECO:0007669"/>
    <property type="project" value="UniProtKB-ARBA"/>
</dbReference>
<comment type="catalytic activity">
    <reaction evidence="9">
        <text>dITP + H2O = dIMP + diphosphate + H(+)</text>
        <dbReference type="Rhea" id="RHEA:28342"/>
        <dbReference type="ChEBI" id="CHEBI:15377"/>
        <dbReference type="ChEBI" id="CHEBI:15378"/>
        <dbReference type="ChEBI" id="CHEBI:33019"/>
        <dbReference type="ChEBI" id="CHEBI:61194"/>
        <dbReference type="ChEBI" id="CHEBI:61382"/>
        <dbReference type="EC" id="3.6.1.66"/>
    </reaction>
</comment>
<dbReference type="SUPFAM" id="SSF52972">
    <property type="entry name" value="ITPase-like"/>
    <property type="match status" value="1"/>
</dbReference>
<organism evidence="18">
    <name type="scientific">termite gut metagenome</name>
    <dbReference type="NCBI Taxonomy" id="433724"/>
    <lineage>
        <taxon>unclassified sequences</taxon>
        <taxon>metagenomes</taxon>
        <taxon>organismal metagenomes</taxon>
    </lineage>
</organism>
<reference evidence="18" key="1">
    <citation type="submission" date="2019-03" db="EMBL/GenBank/DDBJ databases">
        <title>Single cell metagenomics reveals metabolic interactions within the superorganism composed of flagellate Streblomastix strix and complex community of Bacteroidetes bacteria on its surface.</title>
        <authorList>
            <person name="Treitli S.C."/>
            <person name="Kolisko M."/>
            <person name="Husnik F."/>
            <person name="Keeling P."/>
            <person name="Hampl V."/>
        </authorList>
    </citation>
    <scope>NUCLEOTIDE SEQUENCE</scope>
    <source>
        <strain evidence="18">STM</strain>
    </source>
</reference>
<keyword evidence="6 18" id="KW-0378">Hydrolase</keyword>
<comment type="cofactor">
    <cofactor evidence="1">
        <name>Mg(2+)</name>
        <dbReference type="ChEBI" id="CHEBI:18420"/>
    </cofactor>
</comment>
<protein>
    <recommendedName>
        <fullName evidence="12">dITP/XTP pyrophosphatase</fullName>
        <ecNumber evidence="11">3.6.1.66</ecNumber>
    </recommendedName>
    <alternativeName>
        <fullName evidence="13">Non-canonical purine NTP pyrophosphatase</fullName>
    </alternativeName>
    <alternativeName>
        <fullName evidence="14">Non-standard purine NTP pyrophosphatase</fullName>
    </alternativeName>
    <alternativeName>
        <fullName evidence="16">Nucleoside-triphosphate diphosphatase</fullName>
    </alternativeName>
    <alternativeName>
        <fullName evidence="15">Nucleoside-triphosphate pyrophosphatase</fullName>
    </alternativeName>
</protein>
<evidence type="ECO:0000256" key="16">
    <source>
        <dbReference type="ARBA" id="ARBA00083635"/>
    </source>
</evidence>
<dbReference type="GO" id="GO:0046872">
    <property type="term" value="F:metal ion binding"/>
    <property type="evidence" value="ECO:0007669"/>
    <property type="project" value="UniProtKB-KW"/>
</dbReference>
<evidence type="ECO:0000256" key="10">
    <source>
        <dbReference type="ARBA" id="ARBA00052017"/>
    </source>
</evidence>
<dbReference type="AlphaFoldDB" id="A0A5J4Q4H1"/>
<dbReference type="GO" id="GO:0036220">
    <property type="term" value="F:ITP diphosphatase activity"/>
    <property type="evidence" value="ECO:0007669"/>
    <property type="project" value="UniProtKB-EC"/>
</dbReference>
<dbReference type="CDD" id="cd00515">
    <property type="entry name" value="HAM1"/>
    <property type="match status" value="1"/>
</dbReference>
<dbReference type="GO" id="GO:0000166">
    <property type="term" value="F:nucleotide binding"/>
    <property type="evidence" value="ECO:0007669"/>
    <property type="project" value="UniProtKB-KW"/>
</dbReference>
<evidence type="ECO:0000256" key="15">
    <source>
        <dbReference type="ARBA" id="ARBA00083186"/>
    </source>
</evidence>
<dbReference type="PANTHER" id="PTHR11067">
    <property type="entry name" value="INOSINE TRIPHOSPHATE PYROPHOSPHATASE/HAM1 PROTEIN"/>
    <property type="match status" value="1"/>
</dbReference>
<dbReference type="InterPro" id="IPR020922">
    <property type="entry name" value="dITP/XTP_pyrophosphatase"/>
</dbReference>
<dbReference type="NCBIfam" id="TIGR00042">
    <property type="entry name" value="RdgB/HAM1 family non-canonical purine NTP pyrophosphatase"/>
    <property type="match status" value="1"/>
</dbReference>
<dbReference type="Gene3D" id="3.90.950.10">
    <property type="match status" value="1"/>
</dbReference>
<evidence type="ECO:0000256" key="8">
    <source>
        <dbReference type="ARBA" id="ARBA00023080"/>
    </source>
</evidence>
<accession>A0A5J4Q4H1</accession>
<gene>
    <name evidence="18" type="ORF">EZS27_033797</name>
</gene>
<dbReference type="GO" id="GO:0009117">
    <property type="term" value="P:nucleotide metabolic process"/>
    <property type="evidence" value="ECO:0007669"/>
    <property type="project" value="UniProtKB-KW"/>
</dbReference>
<dbReference type="PANTHER" id="PTHR11067:SF9">
    <property type="entry name" value="INOSINE TRIPHOSPHATE PYROPHOSPHATASE"/>
    <property type="match status" value="1"/>
</dbReference>
<evidence type="ECO:0000256" key="13">
    <source>
        <dbReference type="ARBA" id="ARBA00075987"/>
    </source>
</evidence>
<sequence length="200" mass="22454">MQKKLIFATNNPHKLEEVSLILGSKIKLLNLNDINCDVDIPETADTLEGNALLKARYVYENYHLNCFADDTGLEIEALNNEPGVYSARYAGEGKNSQANMMKVQQKLEREENRKARFRTVIALILNGKECLFEGIVRGEIIKEKRGSSGFGYDPIFMPEGYDKTFAELGNDVKNTISHRAAAVNKLCKFLNSNPHLNVCP</sequence>
<evidence type="ECO:0000256" key="4">
    <source>
        <dbReference type="ARBA" id="ARBA00022723"/>
    </source>
</evidence>
<keyword evidence="4" id="KW-0479">Metal-binding</keyword>
<keyword evidence="17" id="KW-0175">Coiled coil</keyword>
<evidence type="ECO:0000256" key="17">
    <source>
        <dbReference type="SAM" id="Coils"/>
    </source>
</evidence>
<keyword evidence="8" id="KW-0546">Nucleotide metabolism</keyword>
<dbReference type="InterPro" id="IPR002637">
    <property type="entry name" value="RdgB/HAM1"/>
</dbReference>
<dbReference type="GO" id="GO:0005829">
    <property type="term" value="C:cytosol"/>
    <property type="evidence" value="ECO:0007669"/>
    <property type="project" value="TreeGrafter"/>
</dbReference>
<evidence type="ECO:0000256" key="9">
    <source>
        <dbReference type="ARBA" id="ARBA00051875"/>
    </source>
</evidence>
<evidence type="ECO:0000256" key="5">
    <source>
        <dbReference type="ARBA" id="ARBA00022741"/>
    </source>
</evidence>
<dbReference type="GO" id="GO:0035870">
    <property type="term" value="F:dITP diphosphatase activity"/>
    <property type="evidence" value="ECO:0007669"/>
    <property type="project" value="UniProtKB-ARBA"/>
</dbReference>